<evidence type="ECO:0000256" key="10">
    <source>
        <dbReference type="SAM" id="Phobius"/>
    </source>
</evidence>
<organism evidence="11 12">
    <name type="scientific">Stephania cephalantha</name>
    <dbReference type="NCBI Taxonomy" id="152367"/>
    <lineage>
        <taxon>Eukaryota</taxon>
        <taxon>Viridiplantae</taxon>
        <taxon>Streptophyta</taxon>
        <taxon>Embryophyta</taxon>
        <taxon>Tracheophyta</taxon>
        <taxon>Spermatophyta</taxon>
        <taxon>Magnoliopsida</taxon>
        <taxon>Ranunculales</taxon>
        <taxon>Menispermaceae</taxon>
        <taxon>Menispermoideae</taxon>
        <taxon>Cissampelideae</taxon>
        <taxon>Stephania</taxon>
    </lineage>
</organism>
<evidence type="ECO:0000256" key="4">
    <source>
        <dbReference type="ARBA" id="ARBA00022597"/>
    </source>
</evidence>
<evidence type="ECO:0000256" key="3">
    <source>
        <dbReference type="ARBA" id="ARBA00022448"/>
    </source>
</evidence>
<protein>
    <recommendedName>
        <fullName evidence="13">Bidirectional sugar transporter SWEET</fullName>
    </recommendedName>
</protein>
<dbReference type="PANTHER" id="PTHR10791">
    <property type="entry name" value="RAG1-ACTIVATING PROTEIN 1"/>
    <property type="match status" value="1"/>
</dbReference>
<feature type="transmembrane region" description="Helical" evidence="10">
    <location>
        <begin position="142"/>
        <end position="160"/>
    </location>
</feature>
<dbReference type="FunFam" id="1.20.1280.290:FF:000001">
    <property type="entry name" value="Bidirectional sugar transporter SWEET"/>
    <property type="match status" value="1"/>
</dbReference>
<feature type="transmembrane region" description="Helical" evidence="10">
    <location>
        <begin position="172"/>
        <end position="192"/>
    </location>
</feature>
<accession>A0AAP0JSG7</accession>
<keyword evidence="5 10" id="KW-0812">Transmembrane</keyword>
<dbReference type="GO" id="GO:0016020">
    <property type="term" value="C:membrane"/>
    <property type="evidence" value="ECO:0007669"/>
    <property type="project" value="InterPro"/>
</dbReference>
<proteinExistence type="inferred from homology"/>
<name>A0AAP0JSG7_9MAGN</name>
<dbReference type="AlphaFoldDB" id="A0AAP0JSG7"/>
<dbReference type="FunFam" id="1.20.1280.290:FF:000002">
    <property type="entry name" value="Bidirectional sugar transporter SWEET"/>
    <property type="match status" value="1"/>
</dbReference>
<sequence length="400" mass="44491">MDSAHYSFSTMVVSTLQSVYPSLSLFVRIPQQTSSVHHHSSSGDHLRLSIGVVGNVVALLLFAAPILTFKRVIKEKSTGEFSCVPYVAALMNCLIYSWYGSPMVSNNWENLPLFTVNGLGILFECSFVIVYLSFASPRGKKAVYYIVTPVVGGFVAMVVSTSLLKDHHLRKALVGGFGLVASIVMYSSPLVVVKRVIKTKSVEFMPFSLSLFSFLSSCLWTTYGILAHDLLIMLPNIIGCPIGIFQIVLYFMYRKRRPSTLEIPLKIAMVQNVTPSRVDIFDGNEPAAPFNTNENLEENEEIVVVKANLEEHMEAPLIINAEEEIKKSTDIALDIRKIIEEIKERPSGVAVEEMAQNNDEQSLIIDIEKIIEEMNEEQLVIEENQMQIGLPLQLVVSVGA</sequence>
<evidence type="ECO:0008006" key="13">
    <source>
        <dbReference type="Google" id="ProtNLM"/>
    </source>
</evidence>
<keyword evidence="9" id="KW-0175">Coiled coil</keyword>
<feature type="transmembrane region" description="Helical" evidence="10">
    <location>
        <begin position="81"/>
        <end position="99"/>
    </location>
</feature>
<feature type="transmembrane region" description="Helical" evidence="10">
    <location>
        <begin position="48"/>
        <end position="69"/>
    </location>
</feature>
<dbReference type="Pfam" id="PF03083">
    <property type="entry name" value="MtN3_slv"/>
    <property type="match status" value="2"/>
</dbReference>
<keyword evidence="12" id="KW-1185">Reference proteome</keyword>
<feature type="transmembrane region" description="Helical" evidence="10">
    <location>
        <begin position="204"/>
        <end position="226"/>
    </location>
</feature>
<evidence type="ECO:0000256" key="9">
    <source>
        <dbReference type="SAM" id="Coils"/>
    </source>
</evidence>
<dbReference type="GO" id="GO:0051119">
    <property type="term" value="F:sugar transmembrane transporter activity"/>
    <property type="evidence" value="ECO:0007669"/>
    <property type="project" value="InterPro"/>
</dbReference>
<dbReference type="Proteomes" id="UP001419268">
    <property type="component" value="Unassembled WGS sequence"/>
</dbReference>
<evidence type="ECO:0000256" key="8">
    <source>
        <dbReference type="ARBA" id="ARBA00023136"/>
    </source>
</evidence>
<keyword evidence="8 10" id="KW-0472">Membrane</keyword>
<dbReference type="EMBL" id="JBBNAG010000004">
    <property type="protein sequence ID" value="KAK9139378.1"/>
    <property type="molecule type" value="Genomic_DNA"/>
</dbReference>
<evidence type="ECO:0000256" key="5">
    <source>
        <dbReference type="ARBA" id="ARBA00022692"/>
    </source>
</evidence>
<feature type="transmembrane region" description="Helical" evidence="10">
    <location>
        <begin position="111"/>
        <end position="135"/>
    </location>
</feature>
<keyword evidence="3" id="KW-0813">Transport</keyword>
<keyword evidence="6" id="KW-0677">Repeat</keyword>
<feature type="transmembrane region" description="Helical" evidence="10">
    <location>
        <begin position="232"/>
        <end position="253"/>
    </location>
</feature>
<dbReference type="InterPro" id="IPR047664">
    <property type="entry name" value="SWEET"/>
</dbReference>
<evidence type="ECO:0000313" key="11">
    <source>
        <dbReference type="EMBL" id="KAK9139378.1"/>
    </source>
</evidence>
<keyword evidence="4" id="KW-0762">Sugar transport</keyword>
<evidence type="ECO:0000256" key="1">
    <source>
        <dbReference type="ARBA" id="ARBA00004127"/>
    </source>
</evidence>
<dbReference type="GO" id="GO:0012505">
    <property type="term" value="C:endomembrane system"/>
    <property type="evidence" value="ECO:0007669"/>
    <property type="project" value="UniProtKB-SubCell"/>
</dbReference>
<evidence type="ECO:0000256" key="6">
    <source>
        <dbReference type="ARBA" id="ARBA00022737"/>
    </source>
</evidence>
<keyword evidence="7 10" id="KW-1133">Transmembrane helix</keyword>
<dbReference type="InterPro" id="IPR004316">
    <property type="entry name" value="SWEET_rpt"/>
</dbReference>
<evidence type="ECO:0000313" key="12">
    <source>
        <dbReference type="Proteomes" id="UP001419268"/>
    </source>
</evidence>
<comment type="caution">
    <text evidence="11">The sequence shown here is derived from an EMBL/GenBank/DDBJ whole genome shotgun (WGS) entry which is preliminary data.</text>
</comment>
<feature type="coiled-coil region" evidence="9">
    <location>
        <begin position="357"/>
        <end position="387"/>
    </location>
</feature>
<gene>
    <name evidence="11" type="ORF">Scep_009059</name>
</gene>
<evidence type="ECO:0000256" key="2">
    <source>
        <dbReference type="ARBA" id="ARBA00007809"/>
    </source>
</evidence>
<comment type="similarity">
    <text evidence="2">Belongs to the SWEET sugar transporter family.</text>
</comment>
<evidence type="ECO:0000256" key="7">
    <source>
        <dbReference type="ARBA" id="ARBA00022989"/>
    </source>
</evidence>
<dbReference type="PANTHER" id="PTHR10791:SF28">
    <property type="entry name" value="BIDIRECTIONAL SUGAR TRANSPORTER SWEET3"/>
    <property type="match status" value="1"/>
</dbReference>
<dbReference type="Gene3D" id="1.20.1280.290">
    <property type="match status" value="2"/>
</dbReference>
<comment type="subcellular location">
    <subcellularLocation>
        <location evidence="1">Endomembrane system</location>
        <topology evidence="1">Multi-pass membrane protein</topology>
    </subcellularLocation>
</comment>
<reference evidence="11 12" key="1">
    <citation type="submission" date="2024-01" db="EMBL/GenBank/DDBJ databases">
        <title>Genome assemblies of Stephania.</title>
        <authorList>
            <person name="Yang L."/>
        </authorList>
    </citation>
    <scope>NUCLEOTIDE SEQUENCE [LARGE SCALE GENOMIC DNA]</scope>
    <source>
        <strain evidence="11">JXDWG</strain>
        <tissue evidence="11">Leaf</tissue>
    </source>
</reference>